<sequence length="306" mass="34185">MFDTCFRCTKRRLTNMRFTLLLLCALIRTGTTLRLLRLDVPGIADPRWDRVTLRCEYDLEGEALYSVIWYKDGLEFYRFTPESKPPGRDFPIDGVYYVDLNKSDSKQVTLLGRAGNRRGSYVQGIVNLMGSYLCEVSLEGPSFATVYAGANMIVAVPPKELPKLQGLQPSYDIGNVLRVECTSSPSYPPAQLIFIFNGNEVHNSLIKQLPTTMPSEDDIVTSTRIGLTLRLEEYHFPDGILNVTCRSTLPGIIGLKPLETTRTATLGISNQPLAQEPPTSESTMETPTLWIIIYCLLMIFGVVAVT</sequence>
<comment type="caution">
    <text evidence="2">The sequence shown here is derived from an EMBL/GenBank/DDBJ whole genome shotgun (WGS) entry which is preliminary data.</text>
</comment>
<evidence type="ECO:0000313" key="3">
    <source>
        <dbReference type="Proteomes" id="UP001642520"/>
    </source>
</evidence>
<dbReference type="SUPFAM" id="SSF48726">
    <property type="entry name" value="Immunoglobulin"/>
    <property type="match status" value="1"/>
</dbReference>
<protein>
    <recommendedName>
        <fullName evidence="4">Ig-like domain-containing protein</fullName>
    </recommendedName>
</protein>
<name>A0ABP1NGZ9_XYLVO</name>
<keyword evidence="1" id="KW-0472">Membrane</keyword>
<dbReference type="InterPro" id="IPR036179">
    <property type="entry name" value="Ig-like_dom_sf"/>
</dbReference>
<reference evidence="2 3" key="1">
    <citation type="submission" date="2024-08" db="EMBL/GenBank/DDBJ databases">
        <authorList>
            <person name="Will J Nash"/>
            <person name="Angela Man"/>
            <person name="Seanna McTaggart"/>
            <person name="Kendall Baker"/>
            <person name="Tom Barker"/>
            <person name="Leah Catchpole"/>
            <person name="Alex Durrant"/>
            <person name="Karim Gharbi"/>
            <person name="Naomi Irish"/>
            <person name="Gemy Kaithakottil"/>
            <person name="Debby Ku"/>
            <person name="Aaliyah Providence"/>
            <person name="Felix Shaw"/>
            <person name="David Swarbreck"/>
            <person name="Chris Watkins"/>
            <person name="Ann M. McCartney"/>
            <person name="Giulio Formenti"/>
            <person name="Alice Mouton"/>
            <person name="Noel Vella"/>
            <person name="Bjorn M von Reumont"/>
            <person name="Adriana Vella"/>
            <person name="Wilfried Haerty"/>
        </authorList>
    </citation>
    <scope>NUCLEOTIDE SEQUENCE [LARGE SCALE GENOMIC DNA]</scope>
</reference>
<proteinExistence type="predicted"/>
<evidence type="ECO:0000313" key="2">
    <source>
        <dbReference type="EMBL" id="CAL7938790.1"/>
    </source>
</evidence>
<dbReference type="EMBL" id="CAXAJV020001289">
    <property type="protein sequence ID" value="CAL7938790.1"/>
    <property type="molecule type" value="Genomic_DNA"/>
</dbReference>
<evidence type="ECO:0000256" key="1">
    <source>
        <dbReference type="SAM" id="Phobius"/>
    </source>
</evidence>
<keyword evidence="3" id="KW-1185">Reference proteome</keyword>
<dbReference type="Proteomes" id="UP001642520">
    <property type="component" value="Unassembled WGS sequence"/>
</dbReference>
<gene>
    <name evidence="2" type="ORF">XYLVIOL_LOCUS3491</name>
</gene>
<keyword evidence="1" id="KW-0812">Transmembrane</keyword>
<evidence type="ECO:0008006" key="4">
    <source>
        <dbReference type="Google" id="ProtNLM"/>
    </source>
</evidence>
<keyword evidence="1" id="KW-1133">Transmembrane helix</keyword>
<accession>A0ABP1NGZ9</accession>
<dbReference type="PANTHER" id="PTHR21261:SF15">
    <property type="entry name" value="BEATEN PATH IIIA, ISOFORM D-RELATED"/>
    <property type="match status" value="1"/>
</dbReference>
<dbReference type="PANTHER" id="PTHR21261">
    <property type="entry name" value="BEAT PROTEIN"/>
    <property type="match status" value="1"/>
</dbReference>
<feature type="transmembrane region" description="Helical" evidence="1">
    <location>
        <begin position="287"/>
        <end position="305"/>
    </location>
</feature>
<organism evidence="2 3">
    <name type="scientific">Xylocopa violacea</name>
    <name type="common">Violet carpenter bee</name>
    <name type="synonym">Apis violacea</name>
    <dbReference type="NCBI Taxonomy" id="135666"/>
    <lineage>
        <taxon>Eukaryota</taxon>
        <taxon>Metazoa</taxon>
        <taxon>Ecdysozoa</taxon>
        <taxon>Arthropoda</taxon>
        <taxon>Hexapoda</taxon>
        <taxon>Insecta</taxon>
        <taxon>Pterygota</taxon>
        <taxon>Neoptera</taxon>
        <taxon>Endopterygota</taxon>
        <taxon>Hymenoptera</taxon>
        <taxon>Apocrita</taxon>
        <taxon>Aculeata</taxon>
        <taxon>Apoidea</taxon>
        <taxon>Anthophila</taxon>
        <taxon>Apidae</taxon>
        <taxon>Xylocopa</taxon>
        <taxon>Xylocopa</taxon>
    </lineage>
</organism>